<feature type="transmembrane region" description="Helical" evidence="1">
    <location>
        <begin position="243"/>
        <end position="267"/>
    </location>
</feature>
<accession>E6XBX3</accession>
<evidence type="ECO:0000313" key="3">
    <source>
        <dbReference type="Proteomes" id="UP000008634"/>
    </source>
</evidence>
<organism evidence="2 3">
    <name type="scientific">Cellulophaga algicola (strain DSM 14237 / IC166 / ACAM 630)</name>
    <dbReference type="NCBI Taxonomy" id="688270"/>
    <lineage>
        <taxon>Bacteria</taxon>
        <taxon>Pseudomonadati</taxon>
        <taxon>Bacteroidota</taxon>
        <taxon>Flavobacteriia</taxon>
        <taxon>Flavobacteriales</taxon>
        <taxon>Flavobacteriaceae</taxon>
        <taxon>Cellulophaga</taxon>
    </lineage>
</organism>
<sequence>MYGGKPIFDLVDNDIILKIDGATAVELDIKESDLHATWSKQHPNNPKYKHLSSSEKFNRILQSEVVIIESRRGHHELEIGVRGVKEEKVAEVTRAKHEKAAKLFNSRGFKGFFVFLEFVNFNNAVATAIDKGDVKSITNAAGSAFKISEALMELQIAVIKHSNEGKHIDIMTRNTKIVGAIGAVFTAGMCIWEANELFGKRDPDSAWAMVGASVAFTVSAGVSITGAVAAASGLLAASTVSSAVALLAWFGPLGWISALVGVGFLVLSQILTDSRLQTYFKFYLFSDYRVEGYMIGTTESPMDYNRRLYQSKSKLVDSDDENSEYYSNPQIAMALFLDLIVCNRMHLKIDGYDPRVLYTSKKEGFSQLEYRAKKIIATFSYIKFFNKKEQVKCKIFFFPNGLNSNGSNGEELDEITPHIKVIIDPEKHDAIQVTINLSTITNRIGRASKILFTTRLNINEKTGNSFPQSIEEGKERWLGALLTVYEQSTYKVPFEDDVIEFKAGTLNELKKENTW</sequence>
<dbReference type="KEGG" id="cao:Celal_1667"/>
<protein>
    <submittedName>
        <fullName evidence="2">Uncharacterized protein</fullName>
    </submittedName>
</protein>
<keyword evidence="1" id="KW-0812">Transmembrane</keyword>
<dbReference type="HOGENOM" id="CLU_528631_0_0_10"/>
<keyword evidence="1" id="KW-0472">Membrane</keyword>
<feature type="transmembrane region" description="Helical" evidence="1">
    <location>
        <begin position="206"/>
        <end position="231"/>
    </location>
</feature>
<keyword evidence="3" id="KW-1185">Reference proteome</keyword>
<feature type="transmembrane region" description="Helical" evidence="1">
    <location>
        <begin position="177"/>
        <end position="194"/>
    </location>
</feature>
<dbReference type="EMBL" id="CP002453">
    <property type="protein sequence ID" value="ADV48975.1"/>
    <property type="molecule type" value="Genomic_DNA"/>
</dbReference>
<reference evidence="2 3" key="1">
    <citation type="journal article" date="2010" name="Stand. Genomic Sci.">
        <title>Complete genome sequence of Cellulophaga algicola type strain (IC166).</title>
        <authorList>
            <person name="Abt B."/>
            <person name="Lu M."/>
            <person name="Misra M."/>
            <person name="Han C."/>
            <person name="Nolan M."/>
            <person name="Lucas S."/>
            <person name="Hammon N."/>
            <person name="Deshpande S."/>
            <person name="Cheng J.F."/>
            <person name="Tapia R."/>
            <person name="Goodwin L."/>
            <person name="Pitluck S."/>
            <person name="Liolios K."/>
            <person name="Pagani I."/>
            <person name="Ivanova N."/>
            <person name="Mavromatis K."/>
            <person name="Ovchinikova G."/>
            <person name="Pati A."/>
            <person name="Chen A."/>
            <person name="Palaniappan K."/>
            <person name="Land M."/>
            <person name="Hauser L."/>
            <person name="Chang Y.J."/>
            <person name="Jeffries C.D."/>
            <person name="Detter J.C."/>
            <person name="Brambilla E."/>
            <person name="Rohde M."/>
            <person name="Tindall B.J."/>
            <person name="Goker M."/>
            <person name="Woyke T."/>
            <person name="Bristow J."/>
            <person name="Eisen J.A."/>
            <person name="Markowitz V."/>
            <person name="Hugenholtz P."/>
            <person name="Kyrpides N.C."/>
            <person name="Klenk H.P."/>
            <person name="Lapidus A."/>
        </authorList>
    </citation>
    <scope>NUCLEOTIDE SEQUENCE [LARGE SCALE GENOMIC DNA]</scope>
    <source>
        <strain evidence="3">DSM 14237 / IC166 / ACAM 630</strain>
    </source>
</reference>
<name>E6XBX3_CELAD</name>
<dbReference type="STRING" id="688270.Celal_1667"/>
<keyword evidence="1" id="KW-1133">Transmembrane helix</keyword>
<gene>
    <name evidence="2" type="ordered locus">Celal_1667</name>
</gene>
<evidence type="ECO:0000256" key="1">
    <source>
        <dbReference type="SAM" id="Phobius"/>
    </source>
</evidence>
<dbReference type="Proteomes" id="UP000008634">
    <property type="component" value="Chromosome"/>
</dbReference>
<proteinExistence type="predicted"/>
<evidence type="ECO:0000313" key="2">
    <source>
        <dbReference type="EMBL" id="ADV48975.1"/>
    </source>
</evidence>
<dbReference type="OrthoDB" id="5406083at2"/>
<dbReference type="AlphaFoldDB" id="E6XBX3"/>
<dbReference type="RefSeq" id="WP_013550456.1">
    <property type="nucleotide sequence ID" value="NC_014934.1"/>
</dbReference>